<evidence type="ECO:0000256" key="4">
    <source>
        <dbReference type="ARBA" id="ARBA00022912"/>
    </source>
</evidence>
<dbReference type="GO" id="GO:0004725">
    <property type="term" value="F:protein tyrosine phosphatase activity"/>
    <property type="evidence" value="ECO:0007669"/>
    <property type="project" value="UniProtKB-EC"/>
</dbReference>
<dbReference type="PRINTS" id="PR00700">
    <property type="entry name" value="PRTYPHPHTASE"/>
</dbReference>
<dbReference type="SUPFAM" id="SSF52799">
    <property type="entry name" value="(Phosphotyrosine protein) phosphatases II"/>
    <property type="match status" value="1"/>
</dbReference>
<name>A0A6M2DPF1_XENCH</name>
<reference evidence="9" key="1">
    <citation type="submission" date="2020-03" db="EMBL/GenBank/DDBJ databases">
        <title>Transcriptomic Profiling of the Digestive Tract of the Rat Flea, Xenopsylla cheopis, Following Blood Feeding and Infection with Yersinia pestis.</title>
        <authorList>
            <person name="Bland D.M."/>
            <person name="Martens C.A."/>
            <person name="Virtaneva K."/>
            <person name="Kanakabandi K."/>
            <person name="Long D."/>
            <person name="Rosenke R."/>
            <person name="Saturday G.A."/>
            <person name="Hoyt F.H."/>
            <person name="Bruno D.P."/>
            <person name="Ribeiro J.M.C."/>
            <person name="Hinnebusch J."/>
        </authorList>
    </citation>
    <scope>NUCLEOTIDE SEQUENCE</scope>
</reference>
<dbReference type="InterPro" id="IPR003595">
    <property type="entry name" value="Tyr_Pase_cat"/>
</dbReference>
<feature type="compositionally biased region" description="Polar residues" evidence="5">
    <location>
        <begin position="153"/>
        <end position="164"/>
    </location>
</feature>
<dbReference type="GO" id="GO:0005829">
    <property type="term" value="C:cytosol"/>
    <property type="evidence" value="ECO:0007669"/>
    <property type="project" value="TreeGrafter"/>
</dbReference>
<dbReference type="InterPro" id="IPR008356">
    <property type="entry name" value="Tyr_Pase_KIM-con"/>
</dbReference>
<feature type="compositionally biased region" description="Basic and acidic residues" evidence="5">
    <location>
        <begin position="137"/>
        <end position="152"/>
    </location>
</feature>
<feature type="transmembrane region" description="Helical" evidence="6">
    <location>
        <begin position="1095"/>
        <end position="1118"/>
    </location>
</feature>
<dbReference type="EC" id="3.1.3.48" evidence="1"/>
<dbReference type="GO" id="GO:0019901">
    <property type="term" value="F:protein kinase binding"/>
    <property type="evidence" value="ECO:0007669"/>
    <property type="project" value="TreeGrafter"/>
</dbReference>
<feature type="region of interest" description="Disordered" evidence="5">
    <location>
        <begin position="1"/>
        <end position="43"/>
    </location>
</feature>
<dbReference type="InterPro" id="IPR016130">
    <property type="entry name" value="Tyr_Pase_AS"/>
</dbReference>
<dbReference type="SMART" id="SM00404">
    <property type="entry name" value="PTPc_motif"/>
    <property type="match status" value="1"/>
</dbReference>
<feature type="domain" description="Tyrosine-protein phosphatase" evidence="7">
    <location>
        <begin position="1218"/>
        <end position="1547"/>
    </location>
</feature>
<dbReference type="PANTHER" id="PTHR46198">
    <property type="entry name" value="PROTEIN-TYROSINE-PHOSPHATASE"/>
    <property type="match status" value="1"/>
</dbReference>
<dbReference type="InterPro" id="IPR000387">
    <property type="entry name" value="Tyr_Pase_dom"/>
</dbReference>
<dbReference type="GO" id="GO:0007165">
    <property type="term" value="P:signal transduction"/>
    <property type="evidence" value="ECO:0007669"/>
    <property type="project" value="TreeGrafter"/>
</dbReference>
<feature type="region of interest" description="Disordered" evidence="5">
    <location>
        <begin position="137"/>
        <end position="164"/>
    </location>
</feature>
<protein>
    <recommendedName>
        <fullName evidence="1">protein-tyrosine-phosphatase</fullName>
        <ecNumber evidence="1">3.1.3.48</ecNumber>
    </recommendedName>
</protein>
<evidence type="ECO:0000313" key="9">
    <source>
        <dbReference type="EMBL" id="NOV48132.1"/>
    </source>
</evidence>
<dbReference type="GO" id="GO:0005886">
    <property type="term" value="C:plasma membrane"/>
    <property type="evidence" value="ECO:0007669"/>
    <property type="project" value="TreeGrafter"/>
</dbReference>
<keyword evidence="6" id="KW-0472">Membrane</keyword>
<feature type="compositionally biased region" description="Polar residues" evidence="5">
    <location>
        <begin position="556"/>
        <end position="575"/>
    </location>
</feature>
<dbReference type="GO" id="GO:0048666">
    <property type="term" value="P:neuron development"/>
    <property type="evidence" value="ECO:0007669"/>
    <property type="project" value="UniProtKB-ARBA"/>
</dbReference>
<sequence>MVRHRREVETASPVEIDLTAKDSNNTNADSNDSKNLKPATRNRGKIKYHTTLIVPKISEKPAIVKEIGEHKIIKSRQYRNISETTVTDAVTESIRSTTAQSKDETNIKEVPLRGSLADAIVKDPALIKKLASEFHEPEISENKNEQQVKESEVQPSVEESISQNVTVGNSSETIKQIVNEENSKENDTEIPSFDISKYISDEFRKKEYQLPSEEESTFMSLQVHDPIEAVKGIRPVNLFKFQDELTTPKTILFDEHHAALRDQIKSNLDAASGGVDSEATIDLDALAEKAKTDNNTKVHKLTVKELFTNEGAGEDGHIHKELISTNGTKIEYETSNLETNIKELEKEDDVSTENSHEENEAPAATEATSVVTAKVLQNNATEFVNNLDVKVREVFPDLSTSTPKIDMHAPVNVITIPVMDMSSNTTHPRLRISVKPNKVSLNDSETTENIIARNSSRGQKSYFNSTPSAAQDSKNLNEIQQAQETVHGTTKTFRQLNTFSDNDAAKFMNLPDNVDAWSLIGMKHVPTQKRNITALTDTPINIKELVDWSEIMKNEGNSTDNATNTSTLKSVPTESQGEENKLIPVQVPAPTKTSTLIVENNIPSNDITTMKPEDVLAKNNAHRTPLQNVKDEGDNLRINRVDDFEIISPAPNIEKINITLKNAVAVNLTARPITISNTISVITPTMTMHKETIEEQGSENHKQPTLTTRPQKTVSKIHKQQMTIEEQKMETTVNLQNLTTQETPQTTSNILEVAASSTMPNIVMMSPEPTNHERKVPSSIPSEIFTTQEVPYETTSINEIVQVVTETSTIFSEEDSTTLMSNSPLSSEEMINDSPSIPTEIATTLSEDITTIVPEDSTETGNSLYTTPNTSEILVSETETTITETPLEYTSPDIDTITDVPFLNKSSSSIMNIPETTLASNSGVEESTHGNMIIKILNVTVMEKDESDLISPSVLTSYNQPQTTSDTLSSDDFIEEYTDNTEGSDVNVNTNSNNIDHNDENNSSTDDAVVPIEHETEAQTEKVDVPTSMENHSAENVPVLPATEQGSKNNIEITTNAPFTYEDTTTTTMISTTTTVAAGHGGVEENHEVPEEGSAVAAVTISIVGVIALIILASLVYIMRKRQSKRTYGQRCTPVSLDAYSVDSVSVYSSVRGKNRARASKRSYGNPAFNDSGMTSHSMSFPALSNFVSDESAVFAEFTEIPTVTVRADEVPAGCEVKNRYANVMPLPETRVPLNAKPGDELGSYINANYVRGPKGIRNYYIACQAPMQATVNDFWRMIWEQQTKVILMLTDLYENGVEKCTDYLPPSEVLDCHRLFGDFKVTLKKREVKDKYVISNVQLYNMESGTWREVTHLWYMWPEKGVPKEYQSMVAFLIEARSFMKSPHEKSENNNTSNQASKKDGTDNVNIYSPQQAQKAYRKTHRAPTEPPNSNGDAKKMSTGESSSRNAQNKTTTTSMCRLSTINEKSSNGSVSEPPTQYSTAPVVVHCSPGTGRTGAVIACDLAIKEFEVSRTVDIPKTVYRIRRDRASSVQTKEQYMFIYQVINLYATKLTGGVLDSI</sequence>
<dbReference type="InterPro" id="IPR029021">
    <property type="entry name" value="Prot-tyrosine_phosphatase-like"/>
</dbReference>
<dbReference type="CDD" id="cd00047">
    <property type="entry name" value="PTPc"/>
    <property type="match status" value="1"/>
</dbReference>
<feature type="compositionally biased region" description="Polar residues" evidence="5">
    <location>
        <begin position="1404"/>
        <end position="1415"/>
    </location>
</feature>
<feature type="region of interest" description="Disordered" evidence="5">
    <location>
        <begin position="556"/>
        <end position="579"/>
    </location>
</feature>
<dbReference type="PROSITE" id="PS50056">
    <property type="entry name" value="TYR_PHOSPHATASE_2"/>
    <property type="match status" value="1"/>
</dbReference>
<dbReference type="PROSITE" id="PS50055">
    <property type="entry name" value="TYR_PHOSPHATASE_PTP"/>
    <property type="match status" value="1"/>
</dbReference>
<dbReference type="PROSITE" id="PS00383">
    <property type="entry name" value="TYR_PHOSPHATASE_1"/>
    <property type="match status" value="1"/>
</dbReference>
<dbReference type="GO" id="GO:0030054">
    <property type="term" value="C:cell junction"/>
    <property type="evidence" value="ECO:0007669"/>
    <property type="project" value="TreeGrafter"/>
</dbReference>
<feature type="region of interest" description="Disordered" evidence="5">
    <location>
        <begin position="1383"/>
        <end position="1457"/>
    </location>
</feature>
<feature type="domain" description="Tyrosine specific protein phosphatases" evidence="8">
    <location>
        <begin position="1454"/>
        <end position="1538"/>
    </location>
</feature>
<evidence type="ECO:0000259" key="7">
    <source>
        <dbReference type="PROSITE" id="PS50055"/>
    </source>
</evidence>
<dbReference type="GO" id="GO:0009653">
    <property type="term" value="P:anatomical structure morphogenesis"/>
    <property type="evidence" value="ECO:0007669"/>
    <property type="project" value="UniProtKB-ARBA"/>
</dbReference>
<feature type="compositionally biased region" description="Polar residues" evidence="5">
    <location>
        <begin position="1440"/>
        <end position="1457"/>
    </location>
</feature>
<dbReference type="Gene3D" id="3.90.190.10">
    <property type="entry name" value="Protein tyrosine phosphatase superfamily"/>
    <property type="match status" value="1"/>
</dbReference>
<evidence type="ECO:0000256" key="6">
    <source>
        <dbReference type="SAM" id="Phobius"/>
    </source>
</evidence>
<keyword evidence="6" id="KW-1133">Transmembrane helix</keyword>
<evidence type="ECO:0000259" key="8">
    <source>
        <dbReference type="PROSITE" id="PS50056"/>
    </source>
</evidence>
<dbReference type="Pfam" id="PF00102">
    <property type="entry name" value="Y_phosphatase"/>
    <property type="match status" value="2"/>
</dbReference>
<dbReference type="SMART" id="SM00194">
    <property type="entry name" value="PTPc"/>
    <property type="match status" value="1"/>
</dbReference>
<keyword evidence="6" id="KW-0812">Transmembrane</keyword>
<proteinExistence type="predicted"/>
<feature type="region of interest" description="Disordered" evidence="5">
    <location>
        <begin position="344"/>
        <end position="366"/>
    </location>
</feature>
<evidence type="ECO:0000256" key="2">
    <source>
        <dbReference type="ARBA" id="ARBA00022553"/>
    </source>
</evidence>
<evidence type="ECO:0000256" key="3">
    <source>
        <dbReference type="ARBA" id="ARBA00022801"/>
    </source>
</evidence>
<evidence type="ECO:0000256" key="5">
    <source>
        <dbReference type="SAM" id="MobiDB-lite"/>
    </source>
</evidence>
<keyword evidence="2" id="KW-0597">Phosphoprotein</keyword>
<organism evidence="9">
    <name type="scientific">Xenopsylla cheopis</name>
    <name type="common">Oriental rat flea</name>
    <name type="synonym">Pulex cheopis</name>
    <dbReference type="NCBI Taxonomy" id="163159"/>
    <lineage>
        <taxon>Eukaryota</taxon>
        <taxon>Metazoa</taxon>
        <taxon>Ecdysozoa</taxon>
        <taxon>Arthropoda</taxon>
        <taxon>Hexapoda</taxon>
        <taxon>Insecta</taxon>
        <taxon>Pterygota</taxon>
        <taxon>Neoptera</taxon>
        <taxon>Endopterygota</taxon>
        <taxon>Siphonaptera</taxon>
        <taxon>Pulicidae</taxon>
        <taxon>Xenopsyllinae</taxon>
        <taxon>Xenopsylla</taxon>
    </lineage>
</organism>
<keyword evidence="3" id="KW-0378">Hydrolase</keyword>
<dbReference type="EMBL" id="GIIL01004406">
    <property type="protein sequence ID" value="NOV48132.1"/>
    <property type="molecule type" value="Transcribed_RNA"/>
</dbReference>
<feature type="compositionally biased region" description="Low complexity" evidence="5">
    <location>
        <begin position="21"/>
        <end position="30"/>
    </location>
</feature>
<keyword evidence="4" id="KW-0904">Protein phosphatase</keyword>
<accession>A0A6M2DPF1</accession>
<dbReference type="PANTHER" id="PTHR46198:SF4">
    <property type="entry name" value="PROTEIN-TYROSINE-PHOSPHATASE"/>
    <property type="match status" value="1"/>
</dbReference>
<dbReference type="InterPro" id="IPR000242">
    <property type="entry name" value="PTP_cat"/>
</dbReference>
<evidence type="ECO:0000256" key="1">
    <source>
        <dbReference type="ARBA" id="ARBA00013064"/>
    </source>
</evidence>